<gene>
    <name evidence="1" type="ORF">FJTKL_09585</name>
</gene>
<organism evidence="1 2">
    <name type="scientific">Diaporthe vaccinii</name>
    <dbReference type="NCBI Taxonomy" id="105482"/>
    <lineage>
        <taxon>Eukaryota</taxon>
        <taxon>Fungi</taxon>
        <taxon>Dikarya</taxon>
        <taxon>Ascomycota</taxon>
        <taxon>Pezizomycotina</taxon>
        <taxon>Sordariomycetes</taxon>
        <taxon>Sordariomycetidae</taxon>
        <taxon>Diaporthales</taxon>
        <taxon>Diaporthaceae</taxon>
        <taxon>Diaporthe</taxon>
        <taxon>Diaporthe eres species complex</taxon>
    </lineage>
</organism>
<protein>
    <submittedName>
        <fullName evidence="1">Uncharacterized protein</fullName>
    </submittedName>
</protein>
<proteinExistence type="predicted"/>
<accession>A0ABR4EMZ5</accession>
<evidence type="ECO:0000313" key="2">
    <source>
        <dbReference type="Proteomes" id="UP001600888"/>
    </source>
</evidence>
<name>A0ABR4EMZ5_9PEZI</name>
<sequence length="304" mass="31949">MTSLELESHPARDQTPMLRNHHEKMRRALRGTVQCLGVNDHLATVVVDNQDSDGSAARIEGLLQAVIEVGLVKNWQGLLHITGLGHGNNFSSVLEVKDAVLLQDGSAHGLDNNARGGVVNGRGLLMELLGEEVDSEVAVLAGGGGGGDPDDLGDPALEDQDVADPDVVAGNGKYVENKNRQLTIFVEVTHLGFVVMLVTRGAIDLDRLVYTDSLVDSRADLGGLDDMLVVADSLLDDGTVQRGVDGGLGYADVLTVTRLGSSTVPTLDVVDGRQGDGRARLGPVVMVVMVVVSVSVDLNAGIRV</sequence>
<keyword evidence="2" id="KW-1185">Reference proteome</keyword>
<dbReference type="EMBL" id="JBAWTH010000040">
    <property type="protein sequence ID" value="KAL2283800.1"/>
    <property type="molecule type" value="Genomic_DNA"/>
</dbReference>
<dbReference type="Proteomes" id="UP001600888">
    <property type="component" value="Unassembled WGS sequence"/>
</dbReference>
<comment type="caution">
    <text evidence="1">The sequence shown here is derived from an EMBL/GenBank/DDBJ whole genome shotgun (WGS) entry which is preliminary data.</text>
</comment>
<evidence type="ECO:0000313" key="1">
    <source>
        <dbReference type="EMBL" id="KAL2283800.1"/>
    </source>
</evidence>
<reference evidence="1 2" key="1">
    <citation type="submission" date="2024-03" db="EMBL/GenBank/DDBJ databases">
        <title>A high-quality draft genome sequence of Diaporthe vaccinii, a causative agent of upright dieback and viscid rot disease in cranberry plants.</title>
        <authorList>
            <person name="Sarrasin M."/>
            <person name="Lang B.F."/>
            <person name="Burger G."/>
        </authorList>
    </citation>
    <scope>NUCLEOTIDE SEQUENCE [LARGE SCALE GENOMIC DNA]</scope>
    <source>
        <strain evidence="1 2">IS7</strain>
    </source>
</reference>